<dbReference type="Pfam" id="PF00999">
    <property type="entry name" value="Na_H_Exchanger"/>
    <property type="match status" value="1"/>
</dbReference>
<dbReference type="GO" id="GO:0051453">
    <property type="term" value="P:regulation of intracellular pH"/>
    <property type="evidence" value="ECO:0007669"/>
    <property type="project" value="TreeGrafter"/>
</dbReference>
<feature type="transmembrane region" description="Helical" evidence="10">
    <location>
        <begin position="209"/>
        <end position="228"/>
    </location>
</feature>
<dbReference type="GO" id="GO:0015385">
    <property type="term" value="F:sodium:proton antiporter activity"/>
    <property type="evidence" value="ECO:0007669"/>
    <property type="project" value="InterPro"/>
</dbReference>
<keyword evidence="8 10" id="KW-0472">Membrane</keyword>
<keyword evidence="6 10" id="KW-0915">Sodium</keyword>
<name>A0AA35VAT3_9PROT</name>
<feature type="transmembrane region" description="Helical" evidence="10">
    <location>
        <begin position="83"/>
        <end position="105"/>
    </location>
</feature>
<dbReference type="NCBIfam" id="TIGR00831">
    <property type="entry name" value="a_cpa1"/>
    <property type="match status" value="1"/>
</dbReference>
<evidence type="ECO:0000256" key="8">
    <source>
        <dbReference type="ARBA" id="ARBA00023136"/>
    </source>
</evidence>
<dbReference type="PANTHER" id="PTHR10110">
    <property type="entry name" value="SODIUM/HYDROGEN EXCHANGER"/>
    <property type="match status" value="1"/>
</dbReference>
<proteinExistence type="inferred from homology"/>
<feature type="domain" description="Cation/H+ exchanger transmembrane" evidence="11">
    <location>
        <begin position="14"/>
        <end position="404"/>
    </location>
</feature>
<keyword evidence="7 10" id="KW-0406">Ion transport</keyword>
<dbReference type="InterPro" id="IPR018422">
    <property type="entry name" value="Cation/H_exchanger_CPA1"/>
</dbReference>
<feature type="transmembrane region" description="Helical" evidence="10">
    <location>
        <begin position="6"/>
        <end position="24"/>
    </location>
</feature>
<feature type="transmembrane region" description="Helical" evidence="10">
    <location>
        <begin position="234"/>
        <end position="252"/>
    </location>
</feature>
<evidence type="ECO:0000256" key="10">
    <source>
        <dbReference type="RuleBase" id="RU366002"/>
    </source>
</evidence>
<keyword evidence="10" id="KW-0997">Cell inner membrane</keyword>
<comment type="similarity">
    <text evidence="10">Belongs to the monovalent cation:proton antiporter 1 (CPA1) transporter (TC 2.A.36) family.</text>
</comment>
<feature type="transmembrane region" description="Helical" evidence="10">
    <location>
        <begin position="57"/>
        <end position="76"/>
    </location>
</feature>
<dbReference type="Proteomes" id="UP001176960">
    <property type="component" value="Unassembled WGS sequence"/>
</dbReference>
<evidence type="ECO:0000256" key="2">
    <source>
        <dbReference type="ARBA" id="ARBA00022448"/>
    </source>
</evidence>
<keyword evidence="2 10" id="KW-0813">Transport</keyword>
<evidence type="ECO:0000256" key="5">
    <source>
        <dbReference type="ARBA" id="ARBA00022989"/>
    </source>
</evidence>
<dbReference type="AlphaFoldDB" id="A0AA35VAT3"/>
<evidence type="ECO:0000259" key="11">
    <source>
        <dbReference type="Pfam" id="PF00999"/>
    </source>
</evidence>
<keyword evidence="3" id="KW-1003">Cell membrane</keyword>
<accession>A0AA35VAT3</accession>
<evidence type="ECO:0000256" key="4">
    <source>
        <dbReference type="ARBA" id="ARBA00022692"/>
    </source>
</evidence>
<feature type="transmembrane region" description="Helical" evidence="10">
    <location>
        <begin position="184"/>
        <end position="204"/>
    </location>
</feature>
<feature type="transmembrane region" description="Helical" evidence="10">
    <location>
        <begin position="376"/>
        <end position="403"/>
    </location>
</feature>
<dbReference type="EMBL" id="CATKSH010000009">
    <property type="protein sequence ID" value="CAI9120883.1"/>
    <property type="molecule type" value="Genomic_DNA"/>
</dbReference>
<feature type="transmembrane region" description="Helical" evidence="10">
    <location>
        <begin position="304"/>
        <end position="326"/>
    </location>
</feature>
<evidence type="ECO:0000313" key="13">
    <source>
        <dbReference type="Proteomes" id="UP001176960"/>
    </source>
</evidence>
<keyword evidence="9 10" id="KW-0739">Sodium transport</keyword>
<organism evidence="12 13">
    <name type="scientific">Brytella acorum</name>
    <dbReference type="NCBI Taxonomy" id="2959299"/>
    <lineage>
        <taxon>Bacteria</taxon>
        <taxon>Pseudomonadati</taxon>
        <taxon>Pseudomonadota</taxon>
        <taxon>Alphaproteobacteria</taxon>
        <taxon>Acetobacterales</taxon>
        <taxon>Acetobacteraceae</taxon>
        <taxon>Brytella</taxon>
    </lineage>
</organism>
<gene>
    <name evidence="12" type="ORF">LMG32879_001723</name>
</gene>
<keyword evidence="4 10" id="KW-0812">Transmembrane</keyword>
<dbReference type="InterPro" id="IPR004705">
    <property type="entry name" value="Cation/H_exchanger_CPA1_bac"/>
</dbReference>
<evidence type="ECO:0000256" key="3">
    <source>
        <dbReference type="ARBA" id="ARBA00022475"/>
    </source>
</evidence>
<evidence type="ECO:0000256" key="9">
    <source>
        <dbReference type="ARBA" id="ARBA00023201"/>
    </source>
</evidence>
<reference evidence="12" key="1">
    <citation type="submission" date="2023-03" db="EMBL/GenBank/DDBJ databases">
        <authorList>
            <person name="Cleenwerck I."/>
        </authorList>
    </citation>
    <scope>NUCLEOTIDE SEQUENCE</scope>
    <source>
        <strain evidence="12">LMG 32879</strain>
    </source>
</reference>
<feature type="transmembrane region" description="Helical" evidence="10">
    <location>
        <begin position="31"/>
        <end position="51"/>
    </location>
</feature>
<dbReference type="InterPro" id="IPR006153">
    <property type="entry name" value="Cation/H_exchanger_TM"/>
</dbReference>
<feature type="transmembrane region" description="Helical" evidence="10">
    <location>
        <begin position="273"/>
        <end position="292"/>
    </location>
</feature>
<dbReference type="GO" id="GO:0005886">
    <property type="term" value="C:plasma membrane"/>
    <property type="evidence" value="ECO:0007669"/>
    <property type="project" value="UniProtKB-SubCell"/>
</dbReference>
<comment type="subcellular location">
    <subcellularLocation>
        <location evidence="10">Cell inner membrane</location>
        <topology evidence="10">Multi-pass membrane protein</topology>
    </subcellularLocation>
    <subcellularLocation>
        <location evidence="1">Cell membrane</location>
        <topology evidence="1">Multi-pass membrane protein</topology>
    </subcellularLocation>
</comment>
<keyword evidence="5 10" id="KW-1133">Transmembrane helix</keyword>
<evidence type="ECO:0000256" key="7">
    <source>
        <dbReference type="ARBA" id="ARBA00023065"/>
    </source>
</evidence>
<sequence>MESTHLFEFILFLLVIILGLEVLAKRVNLPPAVALIAGGIALAVMPGVPDFELDPDLVLVLFLPPLLMEGAFFTAWTEFRRQLPGILALAVGAVFFTTLAVGLAVHWAVPALPWAACFALGAVVSPPDAVAARAILERLPLPRRLMVELQGESLLDDATGLTLLRFAVTAGLTGGFNATHAGGTFMFLALGGMAVGGVLGLLWVRLVPLLGDVSTAIAATFALSWVSYIAGEAVHVSGVLSTVTAGLVLGWYQHEMFSAALRVRAVACWRVMVFILESFVFILIGLTMRAIAEHLGSVENAVSTYLLPVSVVLVAMIASRFIWIFTADLIRAGLYRVFGWKGGRFSFANATVMSWAGMRGVVTIAVALALPEEMPGRALIVISAFASICATVIVQGTTIGWLIRRLKPHDEHAESSRSHLSRAEAATLVARAQIDAIETPGEKNALQTPDRHRVAQFIQRLHVLQAYSETPDEHDFADREAEHEAVLAAIGAGRQEVLRLHRSGQIPEHLLYTLEHQLDLQELAADTERF</sequence>
<dbReference type="GO" id="GO:0015386">
    <property type="term" value="F:potassium:proton antiporter activity"/>
    <property type="evidence" value="ECO:0007669"/>
    <property type="project" value="TreeGrafter"/>
</dbReference>
<keyword evidence="13" id="KW-1185">Reference proteome</keyword>
<dbReference type="Gene3D" id="6.10.140.1330">
    <property type="match status" value="1"/>
</dbReference>
<evidence type="ECO:0000313" key="12">
    <source>
        <dbReference type="EMBL" id="CAI9120883.1"/>
    </source>
</evidence>
<dbReference type="GO" id="GO:0098719">
    <property type="term" value="P:sodium ion import across plasma membrane"/>
    <property type="evidence" value="ECO:0007669"/>
    <property type="project" value="TreeGrafter"/>
</dbReference>
<dbReference type="RefSeq" id="WP_289841215.1">
    <property type="nucleotide sequence ID" value="NZ_CATKSH010000009.1"/>
</dbReference>
<protein>
    <submittedName>
        <fullName evidence="12">Na+/H+ antiporter</fullName>
    </submittedName>
</protein>
<comment type="function">
    <text evidence="10">Na(+)/H(+) antiporter that extrudes sodium in exchange for external protons.</text>
</comment>
<comment type="caution">
    <text evidence="12">The sequence shown here is derived from an EMBL/GenBank/DDBJ whole genome shotgun (WGS) entry which is preliminary data.</text>
</comment>
<keyword evidence="10" id="KW-0050">Antiport</keyword>
<dbReference type="PANTHER" id="PTHR10110:SF86">
    <property type="entry name" value="SODIUM_HYDROGEN EXCHANGER 7"/>
    <property type="match status" value="1"/>
</dbReference>
<evidence type="ECO:0000256" key="6">
    <source>
        <dbReference type="ARBA" id="ARBA00023053"/>
    </source>
</evidence>
<feature type="transmembrane region" description="Helical" evidence="10">
    <location>
        <begin position="347"/>
        <end position="370"/>
    </location>
</feature>
<evidence type="ECO:0000256" key="1">
    <source>
        <dbReference type="ARBA" id="ARBA00004651"/>
    </source>
</evidence>